<reference evidence="2 3" key="1">
    <citation type="submission" date="2020-08" db="EMBL/GenBank/DDBJ databases">
        <title>Genomic Encyclopedia of Type Strains, Phase IV (KMG-IV): sequencing the most valuable type-strain genomes for metagenomic binning, comparative biology and taxonomic classification.</title>
        <authorList>
            <person name="Goeker M."/>
        </authorList>
    </citation>
    <scope>NUCLEOTIDE SEQUENCE [LARGE SCALE GENOMIC DNA]</scope>
    <source>
        <strain evidence="2 3">DSM 24194</strain>
    </source>
</reference>
<feature type="region of interest" description="Disordered" evidence="1">
    <location>
        <begin position="1"/>
        <end position="31"/>
    </location>
</feature>
<dbReference type="EMBL" id="JACICF010000001">
    <property type="protein sequence ID" value="MBB3763450.1"/>
    <property type="molecule type" value="Genomic_DNA"/>
</dbReference>
<gene>
    <name evidence="2" type="ORF">FHS50_000473</name>
</gene>
<accession>A0A839YY89</accession>
<evidence type="ECO:0000313" key="3">
    <source>
        <dbReference type="Proteomes" id="UP000578569"/>
    </source>
</evidence>
<sequence>MVVAEKAAQEKEASPMQELPSPFDRPRLDPFSEPRAKAMQLMLALATLIDGFVAHNGAERERGLKFGAAFLSLALQERL</sequence>
<name>A0A839YY89_9SPHN</name>
<dbReference type="Proteomes" id="UP000578569">
    <property type="component" value="Unassembled WGS sequence"/>
</dbReference>
<protein>
    <submittedName>
        <fullName evidence="2">Uncharacterized protein</fullName>
    </submittedName>
</protein>
<keyword evidence="3" id="KW-1185">Reference proteome</keyword>
<dbReference type="AlphaFoldDB" id="A0A839YY89"/>
<proteinExistence type="predicted"/>
<dbReference type="RefSeq" id="WP_183932793.1">
    <property type="nucleotide sequence ID" value="NZ_JACICF010000001.1"/>
</dbReference>
<evidence type="ECO:0000313" key="2">
    <source>
        <dbReference type="EMBL" id="MBB3763450.1"/>
    </source>
</evidence>
<organism evidence="2 3">
    <name type="scientific">Sphingomicrobium lutaoense</name>
    <dbReference type="NCBI Taxonomy" id="515949"/>
    <lineage>
        <taxon>Bacteria</taxon>
        <taxon>Pseudomonadati</taxon>
        <taxon>Pseudomonadota</taxon>
        <taxon>Alphaproteobacteria</taxon>
        <taxon>Sphingomonadales</taxon>
        <taxon>Sphingomonadaceae</taxon>
        <taxon>Sphingomicrobium</taxon>
    </lineage>
</organism>
<evidence type="ECO:0000256" key="1">
    <source>
        <dbReference type="SAM" id="MobiDB-lite"/>
    </source>
</evidence>
<comment type="caution">
    <text evidence="2">The sequence shown here is derived from an EMBL/GenBank/DDBJ whole genome shotgun (WGS) entry which is preliminary data.</text>
</comment>